<gene>
    <name evidence="1" type="ORF">SAMN06264365_13530</name>
</gene>
<dbReference type="EMBL" id="FZNR01000035">
    <property type="protein sequence ID" value="SNT04976.1"/>
    <property type="molecule type" value="Genomic_DNA"/>
</dbReference>
<keyword evidence="2" id="KW-1185">Reference proteome</keyword>
<sequence>MVGGRLLCRPGGFVDINPQHPLGYGLSSFDLHTEQYFTRSYVYRHSPIHPIATHTSSSSPRYWSLSP</sequence>
<reference evidence="1 2" key="1">
    <citation type="submission" date="2017-06" db="EMBL/GenBank/DDBJ databases">
        <authorList>
            <person name="Kim H.J."/>
            <person name="Triplett B.A."/>
        </authorList>
    </citation>
    <scope>NUCLEOTIDE SEQUENCE [LARGE SCALE GENOMIC DNA]</scope>
    <source>
        <strain evidence="1 2">DSM 43151</strain>
    </source>
</reference>
<accession>A0A239JG19</accession>
<dbReference type="AlphaFoldDB" id="A0A239JG19"/>
<protein>
    <submittedName>
        <fullName evidence="1">Uncharacterized protein</fullName>
    </submittedName>
</protein>
<proteinExistence type="predicted"/>
<organism evidence="1 2">
    <name type="scientific">Actinoplanes regularis</name>
    <dbReference type="NCBI Taxonomy" id="52697"/>
    <lineage>
        <taxon>Bacteria</taxon>
        <taxon>Bacillati</taxon>
        <taxon>Actinomycetota</taxon>
        <taxon>Actinomycetes</taxon>
        <taxon>Micromonosporales</taxon>
        <taxon>Micromonosporaceae</taxon>
        <taxon>Actinoplanes</taxon>
    </lineage>
</organism>
<dbReference type="Proteomes" id="UP000198415">
    <property type="component" value="Unassembled WGS sequence"/>
</dbReference>
<evidence type="ECO:0000313" key="1">
    <source>
        <dbReference type="EMBL" id="SNT04976.1"/>
    </source>
</evidence>
<name>A0A239JG19_9ACTN</name>
<evidence type="ECO:0000313" key="2">
    <source>
        <dbReference type="Proteomes" id="UP000198415"/>
    </source>
</evidence>